<protein>
    <submittedName>
        <fullName evidence="1">Uncharacterized protein</fullName>
    </submittedName>
</protein>
<proteinExistence type="predicted"/>
<name>A0A6C0B3E3_9ZZZZ</name>
<accession>A0A6C0B3E3</accession>
<dbReference type="AlphaFoldDB" id="A0A6C0B3E3"/>
<sequence>MSYNKKIADQICNLVSTLCNRFPDDRKLSLAYTTLTTLKNHNSRKLTEFYITQIYLKKNINNVTFIQLVKDRNIDFFLQEERLHDGKEMAKTLNLGKNNEEAFIFIENLKDNWNKLSHEEQKSIWIYFDVLNLLSEKFLKEKFSKESN</sequence>
<organism evidence="1">
    <name type="scientific">viral metagenome</name>
    <dbReference type="NCBI Taxonomy" id="1070528"/>
    <lineage>
        <taxon>unclassified sequences</taxon>
        <taxon>metagenomes</taxon>
        <taxon>organismal metagenomes</taxon>
    </lineage>
</organism>
<reference evidence="1" key="1">
    <citation type="journal article" date="2020" name="Nature">
        <title>Giant virus diversity and host interactions through global metagenomics.</title>
        <authorList>
            <person name="Schulz F."/>
            <person name="Roux S."/>
            <person name="Paez-Espino D."/>
            <person name="Jungbluth S."/>
            <person name="Walsh D.A."/>
            <person name="Denef V.J."/>
            <person name="McMahon K.D."/>
            <person name="Konstantinidis K.T."/>
            <person name="Eloe-Fadrosh E.A."/>
            <person name="Kyrpides N.C."/>
            <person name="Woyke T."/>
        </authorList>
    </citation>
    <scope>NUCLEOTIDE SEQUENCE</scope>
    <source>
        <strain evidence="1">GVMAG-M-3300009422-16</strain>
    </source>
</reference>
<dbReference type="EMBL" id="MN739061">
    <property type="protein sequence ID" value="QHS86737.1"/>
    <property type="molecule type" value="Genomic_DNA"/>
</dbReference>
<evidence type="ECO:0000313" key="1">
    <source>
        <dbReference type="EMBL" id="QHS86737.1"/>
    </source>
</evidence>